<dbReference type="PANTHER" id="PTHR43297:SF2">
    <property type="entry name" value="DIPEPTIDE TRANSPORT ATP-BINDING PROTEIN DPPD"/>
    <property type="match status" value="1"/>
</dbReference>
<comment type="similarity">
    <text evidence="2">Belongs to the ABC transporter superfamily.</text>
</comment>
<name>A0ABV3EKK1_9ACTN</name>
<dbReference type="RefSeq" id="WP_359269218.1">
    <property type="nucleotide sequence ID" value="NZ_JBEZNA010000007.1"/>
</dbReference>
<dbReference type="EMBL" id="JBEZNA010000007">
    <property type="protein sequence ID" value="MEU9576708.1"/>
    <property type="molecule type" value="Genomic_DNA"/>
</dbReference>
<dbReference type="PROSITE" id="PS00211">
    <property type="entry name" value="ABC_TRANSPORTER_1"/>
    <property type="match status" value="1"/>
</dbReference>
<protein>
    <submittedName>
        <fullName evidence="10">ABC transporter ATP-binding protein</fullName>
    </submittedName>
</protein>
<keyword evidence="3" id="KW-0813">Transport</keyword>
<evidence type="ECO:0000313" key="10">
    <source>
        <dbReference type="EMBL" id="MEU9576708.1"/>
    </source>
</evidence>
<evidence type="ECO:0000256" key="7">
    <source>
        <dbReference type="ARBA" id="ARBA00023136"/>
    </source>
</evidence>
<evidence type="ECO:0000256" key="4">
    <source>
        <dbReference type="ARBA" id="ARBA00022475"/>
    </source>
</evidence>
<keyword evidence="11" id="KW-1185">Reference proteome</keyword>
<keyword evidence="6 10" id="KW-0067">ATP-binding</keyword>
<feature type="region of interest" description="Disordered" evidence="8">
    <location>
        <begin position="336"/>
        <end position="407"/>
    </location>
</feature>
<dbReference type="Gene3D" id="3.40.50.300">
    <property type="entry name" value="P-loop containing nucleotide triphosphate hydrolases"/>
    <property type="match status" value="1"/>
</dbReference>
<dbReference type="SMART" id="SM00382">
    <property type="entry name" value="AAA"/>
    <property type="match status" value="1"/>
</dbReference>
<dbReference type="SUPFAM" id="SSF52540">
    <property type="entry name" value="P-loop containing nucleoside triphosphate hydrolases"/>
    <property type="match status" value="1"/>
</dbReference>
<comment type="caution">
    <text evidence="10">The sequence shown here is derived from an EMBL/GenBank/DDBJ whole genome shotgun (WGS) entry which is preliminary data.</text>
</comment>
<evidence type="ECO:0000256" key="8">
    <source>
        <dbReference type="SAM" id="MobiDB-lite"/>
    </source>
</evidence>
<dbReference type="PROSITE" id="PS50893">
    <property type="entry name" value="ABC_TRANSPORTER_2"/>
    <property type="match status" value="1"/>
</dbReference>
<evidence type="ECO:0000256" key="5">
    <source>
        <dbReference type="ARBA" id="ARBA00022741"/>
    </source>
</evidence>
<dbReference type="NCBIfam" id="TIGR01727">
    <property type="entry name" value="oligo_HPY"/>
    <property type="match status" value="1"/>
</dbReference>
<keyword evidence="5" id="KW-0547">Nucleotide-binding</keyword>
<evidence type="ECO:0000256" key="6">
    <source>
        <dbReference type="ARBA" id="ARBA00022840"/>
    </source>
</evidence>
<dbReference type="PANTHER" id="PTHR43297">
    <property type="entry name" value="OLIGOPEPTIDE TRANSPORT ATP-BINDING PROTEIN APPD"/>
    <property type="match status" value="1"/>
</dbReference>
<dbReference type="InterPro" id="IPR050388">
    <property type="entry name" value="ABC_Ni/Peptide_Import"/>
</dbReference>
<dbReference type="InterPro" id="IPR013563">
    <property type="entry name" value="Oligopep_ABC_C"/>
</dbReference>
<evidence type="ECO:0000259" key="9">
    <source>
        <dbReference type="PROSITE" id="PS50893"/>
    </source>
</evidence>
<dbReference type="InterPro" id="IPR003439">
    <property type="entry name" value="ABC_transporter-like_ATP-bd"/>
</dbReference>
<dbReference type="Pfam" id="PF08352">
    <property type="entry name" value="oligo_HPY"/>
    <property type="match status" value="1"/>
</dbReference>
<dbReference type="InterPro" id="IPR027417">
    <property type="entry name" value="P-loop_NTPase"/>
</dbReference>
<evidence type="ECO:0000256" key="3">
    <source>
        <dbReference type="ARBA" id="ARBA00022448"/>
    </source>
</evidence>
<feature type="compositionally biased region" description="Low complexity" evidence="8">
    <location>
        <begin position="371"/>
        <end position="407"/>
    </location>
</feature>
<reference evidence="10 11" key="1">
    <citation type="submission" date="2024-06" db="EMBL/GenBank/DDBJ databases">
        <title>The Natural Products Discovery Center: Release of the First 8490 Sequenced Strains for Exploring Actinobacteria Biosynthetic Diversity.</title>
        <authorList>
            <person name="Kalkreuter E."/>
            <person name="Kautsar S.A."/>
            <person name="Yang D."/>
            <person name="Bader C.D."/>
            <person name="Teijaro C.N."/>
            <person name="Fluegel L."/>
            <person name="Davis C.M."/>
            <person name="Simpson J.R."/>
            <person name="Lauterbach L."/>
            <person name="Steele A.D."/>
            <person name="Gui C."/>
            <person name="Meng S."/>
            <person name="Li G."/>
            <person name="Viehrig K."/>
            <person name="Ye F."/>
            <person name="Su P."/>
            <person name="Kiefer A.F."/>
            <person name="Nichols A."/>
            <person name="Cepeda A.J."/>
            <person name="Yan W."/>
            <person name="Fan B."/>
            <person name="Jiang Y."/>
            <person name="Adhikari A."/>
            <person name="Zheng C.-J."/>
            <person name="Schuster L."/>
            <person name="Cowan T.M."/>
            <person name="Smanski M.J."/>
            <person name="Chevrette M.G."/>
            <person name="De Carvalho L.P.S."/>
            <person name="Shen B."/>
        </authorList>
    </citation>
    <scope>NUCLEOTIDE SEQUENCE [LARGE SCALE GENOMIC DNA]</scope>
    <source>
        <strain evidence="10 11">NPDC048117</strain>
    </source>
</reference>
<dbReference type="Pfam" id="PF00005">
    <property type="entry name" value="ABC_tran"/>
    <property type="match status" value="1"/>
</dbReference>
<accession>A0ABV3EKK1</accession>
<organism evidence="10 11">
    <name type="scientific">Streptomyces chilikensis</name>
    <dbReference type="NCBI Taxonomy" id="1194079"/>
    <lineage>
        <taxon>Bacteria</taxon>
        <taxon>Bacillati</taxon>
        <taxon>Actinomycetota</taxon>
        <taxon>Actinomycetes</taxon>
        <taxon>Kitasatosporales</taxon>
        <taxon>Streptomycetaceae</taxon>
        <taxon>Streptomyces</taxon>
    </lineage>
</organism>
<gene>
    <name evidence="10" type="ORF">AB0D95_05410</name>
</gene>
<dbReference type="Proteomes" id="UP001551584">
    <property type="component" value="Unassembled WGS sequence"/>
</dbReference>
<sequence>MTLLDVQNLEVTYPGGAAAVRGVDLTLEAGQKLGIAGESGCGKSTLALALLRLLPAGTTVGGRILLDGEDVLAMKWGRVRAVRWAGASIVFQGAMHSLNAVHRIGDQIAEPILLHRRATAAGARRRAGELLEQVGLPAARASAYPHELSGGQRQRVMIAMALACDPGLVIADEPTTALDVMIQAQILRLIEELVSEQDVGLIMISHDLAVLADTCDRLAVMYAGRVVEEGPAARVFDDARHPYARALSAAFPRIGDPASRFAPAGLAGDPPDPSALPGGCAFHPRCPVALESCATEDQPLRLADAATGRRAACVHAGAGAEEAAAVVDTAVVHAPAADTPVPDTSGAGGPGADGDDSGATGSRAGTDDSEATGPGAPGCAATSDAEGATEAAGTGTAGTDGARSTTA</sequence>
<dbReference type="CDD" id="cd03257">
    <property type="entry name" value="ABC_NikE_OppD_transporters"/>
    <property type="match status" value="1"/>
</dbReference>
<evidence type="ECO:0000256" key="2">
    <source>
        <dbReference type="ARBA" id="ARBA00005417"/>
    </source>
</evidence>
<comment type="subcellular location">
    <subcellularLocation>
        <location evidence="1">Cell membrane</location>
        <topology evidence="1">Peripheral membrane protein</topology>
    </subcellularLocation>
</comment>
<proteinExistence type="inferred from homology"/>
<keyword evidence="7" id="KW-0472">Membrane</keyword>
<feature type="domain" description="ABC transporter" evidence="9">
    <location>
        <begin position="4"/>
        <end position="248"/>
    </location>
</feature>
<dbReference type="GO" id="GO:0005524">
    <property type="term" value="F:ATP binding"/>
    <property type="evidence" value="ECO:0007669"/>
    <property type="project" value="UniProtKB-KW"/>
</dbReference>
<evidence type="ECO:0000256" key="1">
    <source>
        <dbReference type="ARBA" id="ARBA00004202"/>
    </source>
</evidence>
<feature type="compositionally biased region" description="Low complexity" evidence="8">
    <location>
        <begin position="336"/>
        <end position="345"/>
    </location>
</feature>
<dbReference type="InterPro" id="IPR017871">
    <property type="entry name" value="ABC_transporter-like_CS"/>
</dbReference>
<keyword evidence="4" id="KW-1003">Cell membrane</keyword>
<evidence type="ECO:0000313" key="11">
    <source>
        <dbReference type="Proteomes" id="UP001551584"/>
    </source>
</evidence>
<dbReference type="InterPro" id="IPR003593">
    <property type="entry name" value="AAA+_ATPase"/>
</dbReference>